<protein>
    <recommendedName>
        <fullName evidence="4">Permease</fullName>
    </recommendedName>
</protein>
<dbReference type="EMBL" id="LEKT01000019">
    <property type="protein sequence ID" value="KMO86588.1"/>
    <property type="molecule type" value="Genomic_DNA"/>
</dbReference>
<evidence type="ECO:0000313" key="2">
    <source>
        <dbReference type="EMBL" id="KMO86588.1"/>
    </source>
</evidence>
<reference evidence="2 3" key="1">
    <citation type="submission" date="2015-06" db="EMBL/GenBank/DDBJ databases">
        <title>Draft genome sequence of beer spoilage bacterium Megasphaera cerevisiae type strain 20462.</title>
        <authorList>
            <person name="Kutumbaka K."/>
            <person name="Pasmowitz J."/>
            <person name="Mategko J."/>
            <person name="Reyes D."/>
            <person name="Friedrich A."/>
            <person name="Han S."/>
            <person name="Martens-Habbena W."/>
            <person name="Neal-McKinney J."/>
            <person name="Janagama H.K."/>
            <person name="Nadala C."/>
            <person name="Samadpour M."/>
        </authorList>
    </citation>
    <scope>NUCLEOTIDE SEQUENCE [LARGE SCALE GENOMIC DNA]</scope>
    <source>
        <strain evidence="2 3">DSM 20462</strain>
    </source>
</reference>
<dbReference type="RefSeq" id="WP_048514157.1">
    <property type="nucleotide sequence ID" value="NZ_FUXD01000011.1"/>
</dbReference>
<keyword evidence="1" id="KW-0812">Transmembrane</keyword>
<evidence type="ECO:0000313" key="3">
    <source>
        <dbReference type="Proteomes" id="UP000036503"/>
    </source>
</evidence>
<keyword evidence="1" id="KW-0472">Membrane</keyword>
<dbReference type="Proteomes" id="UP000036503">
    <property type="component" value="Unassembled WGS sequence"/>
</dbReference>
<organism evidence="2 3">
    <name type="scientific">Megasphaera cerevisiae DSM 20462</name>
    <dbReference type="NCBI Taxonomy" id="1122219"/>
    <lineage>
        <taxon>Bacteria</taxon>
        <taxon>Bacillati</taxon>
        <taxon>Bacillota</taxon>
        <taxon>Negativicutes</taxon>
        <taxon>Veillonellales</taxon>
        <taxon>Veillonellaceae</taxon>
        <taxon>Megasphaera</taxon>
    </lineage>
</organism>
<comment type="caution">
    <text evidence="2">The sequence shown here is derived from an EMBL/GenBank/DDBJ whole genome shotgun (WGS) entry which is preliminary data.</text>
</comment>
<sequence length="145" mass="17058">MTRNHTTRNAAMPEDRADLRRQTYIFLWTFTLTILLLISLYLQLSWPVTGGAALLLTASTMALFIKYKDFYALRDRGQRTWCVTISMYCSLILTLSCAYYFSLDEPLTLEYALVFLFGYMFFVYMVYRTLSTTMVVGNTRRRIKR</sequence>
<dbReference type="AlphaFoldDB" id="A0A0J6WWL3"/>
<proteinExistence type="predicted"/>
<feature type="transmembrane region" description="Helical" evidence="1">
    <location>
        <begin position="48"/>
        <end position="67"/>
    </location>
</feature>
<keyword evidence="3" id="KW-1185">Reference proteome</keyword>
<keyword evidence="1" id="KW-1133">Transmembrane helix</keyword>
<feature type="transmembrane region" description="Helical" evidence="1">
    <location>
        <begin position="113"/>
        <end position="136"/>
    </location>
</feature>
<evidence type="ECO:0000256" key="1">
    <source>
        <dbReference type="SAM" id="Phobius"/>
    </source>
</evidence>
<dbReference type="PATRIC" id="fig|1122219.3.peg.964"/>
<feature type="transmembrane region" description="Helical" evidence="1">
    <location>
        <begin position="24"/>
        <end position="42"/>
    </location>
</feature>
<dbReference type="InParanoid" id="A0A0J6WWL3"/>
<evidence type="ECO:0008006" key="4">
    <source>
        <dbReference type="Google" id="ProtNLM"/>
    </source>
</evidence>
<gene>
    <name evidence="2" type="ORF">AB840_07200</name>
</gene>
<feature type="transmembrane region" description="Helical" evidence="1">
    <location>
        <begin position="79"/>
        <end position="101"/>
    </location>
</feature>
<dbReference type="OrthoDB" id="1624992at2"/>
<accession>A0A0J6WWL3</accession>
<name>A0A0J6WWL3_9FIRM</name>